<proteinExistence type="predicted"/>
<dbReference type="Gene3D" id="3.30.420.10">
    <property type="entry name" value="Ribonuclease H-like superfamily/Ribonuclease H"/>
    <property type="match status" value="1"/>
</dbReference>
<keyword evidence="2" id="KW-1185">Reference proteome</keyword>
<dbReference type="InterPro" id="IPR036397">
    <property type="entry name" value="RNaseH_sf"/>
</dbReference>
<feature type="non-terminal residue" evidence="1">
    <location>
        <position position="1"/>
    </location>
</feature>
<gene>
    <name evidence="1" type="ORF">WH47_12863</name>
</gene>
<evidence type="ECO:0000313" key="1">
    <source>
        <dbReference type="EMBL" id="KOC59049.1"/>
    </source>
</evidence>
<reference evidence="1 2" key="1">
    <citation type="submission" date="2015-07" db="EMBL/GenBank/DDBJ databases">
        <title>The genome of Habropoda laboriosa.</title>
        <authorList>
            <person name="Pan H."/>
            <person name="Kapheim K."/>
        </authorList>
    </citation>
    <scope>NUCLEOTIDE SEQUENCE [LARGE SCALE GENOMIC DNA]</scope>
    <source>
        <strain evidence="1">0110345459</strain>
    </source>
</reference>
<evidence type="ECO:0000313" key="2">
    <source>
        <dbReference type="Proteomes" id="UP000053825"/>
    </source>
</evidence>
<accession>A0A0L7QKB1</accession>
<dbReference type="AlphaFoldDB" id="A0A0L7QKB1"/>
<dbReference type="Proteomes" id="UP000053825">
    <property type="component" value="Unassembled WGS sequence"/>
</dbReference>
<dbReference type="GO" id="GO:0003676">
    <property type="term" value="F:nucleic acid binding"/>
    <property type="evidence" value="ECO:0007669"/>
    <property type="project" value="InterPro"/>
</dbReference>
<name>A0A0L7QKB1_9HYME</name>
<protein>
    <recommendedName>
        <fullName evidence="3">Histone-lysine N-methyltransferase SETMAR</fullName>
    </recommendedName>
</protein>
<sequence length="63" mass="7579">LFPRLKRALKGRRFDTREDIIAKSQGELRRIPKSAYQEAFASWKHRFYKCIRAGEAHFERDIL</sequence>
<dbReference type="EMBL" id="KQ414957">
    <property type="protein sequence ID" value="KOC59049.1"/>
    <property type="molecule type" value="Genomic_DNA"/>
</dbReference>
<organism evidence="1 2">
    <name type="scientific">Habropoda laboriosa</name>
    <dbReference type="NCBI Taxonomy" id="597456"/>
    <lineage>
        <taxon>Eukaryota</taxon>
        <taxon>Metazoa</taxon>
        <taxon>Ecdysozoa</taxon>
        <taxon>Arthropoda</taxon>
        <taxon>Hexapoda</taxon>
        <taxon>Insecta</taxon>
        <taxon>Pterygota</taxon>
        <taxon>Neoptera</taxon>
        <taxon>Endopterygota</taxon>
        <taxon>Hymenoptera</taxon>
        <taxon>Apocrita</taxon>
        <taxon>Aculeata</taxon>
        <taxon>Apoidea</taxon>
        <taxon>Anthophila</taxon>
        <taxon>Apidae</taxon>
        <taxon>Habropoda</taxon>
    </lineage>
</organism>
<evidence type="ECO:0008006" key="3">
    <source>
        <dbReference type="Google" id="ProtNLM"/>
    </source>
</evidence>